<keyword evidence="5" id="KW-0520">NAD</keyword>
<evidence type="ECO:0000256" key="1">
    <source>
        <dbReference type="ARBA" id="ARBA00010178"/>
    </source>
</evidence>
<evidence type="ECO:0000256" key="7">
    <source>
        <dbReference type="PIRSR" id="PIRSR000099-1"/>
    </source>
</evidence>
<dbReference type="PIRSF" id="PIRSF000099">
    <property type="entry name" value="Histidinol_dh"/>
    <property type="match status" value="1"/>
</dbReference>
<dbReference type="GO" id="GO:0004399">
    <property type="term" value="F:histidinol dehydrogenase activity"/>
    <property type="evidence" value="ECO:0007669"/>
    <property type="project" value="UniProtKB-UniRule"/>
</dbReference>
<dbReference type="EMBL" id="AZJI01000005">
    <property type="protein sequence ID" value="ETD23280.1"/>
    <property type="molecule type" value="Genomic_DNA"/>
</dbReference>
<dbReference type="eggNOG" id="COG0141">
    <property type="taxonomic scope" value="Bacteria"/>
</dbReference>
<dbReference type="HAMAP" id="MF_01024">
    <property type="entry name" value="HisD"/>
    <property type="match status" value="1"/>
</dbReference>
<dbReference type="PATRIC" id="fig|1357400.3.peg.1466"/>
<dbReference type="AlphaFoldDB" id="V8C8C7"/>
<proteinExistence type="inferred from homology"/>
<dbReference type="InterPro" id="IPR012131">
    <property type="entry name" value="Hstdl_DH"/>
</dbReference>
<dbReference type="EC" id="1.1.1.23" evidence="5"/>
<comment type="cofactor">
    <cofactor evidence="5 9">
        <name>Zn(2+)</name>
        <dbReference type="ChEBI" id="CHEBI:29105"/>
    </cofactor>
    <text evidence="5 9">Binds 1 zinc ion per subunit.</text>
</comment>
<evidence type="ECO:0000256" key="5">
    <source>
        <dbReference type="HAMAP-Rule" id="MF_01024"/>
    </source>
</evidence>
<dbReference type="Gene3D" id="1.20.5.1300">
    <property type="match status" value="1"/>
</dbReference>
<feature type="active site" description="Proton acceptor" evidence="5 7">
    <location>
        <position position="334"/>
    </location>
</feature>
<comment type="pathway">
    <text evidence="5">Amino-acid biosynthesis; L-histidine biosynthesis; L-histidine from 5-phospho-alpha-D-ribose 1-diphosphate: step 9/9.</text>
</comment>
<dbReference type="UniPathway" id="UPA00031">
    <property type="reaction ID" value="UER00014"/>
</dbReference>
<dbReference type="CDD" id="cd06572">
    <property type="entry name" value="Histidinol_dh"/>
    <property type="match status" value="1"/>
</dbReference>
<dbReference type="InterPro" id="IPR022695">
    <property type="entry name" value="Histidinol_DH_monofunct"/>
</dbReference>
<accession>V8C8C7</accession>
<dbReference type="FunFam" id="3.40.50.1980:FF:000001">
    <property type="entry name" value="Histidinol dehydrogenase"/>
    <property type="match status" value="1"/>
</dbReference>
<evidence type="ECO:0000256" key="2">
    <source>
        <dbReference type="ARBA" id="ARBA00022723"/>
    </source>
</evidence>
<feature type="binding site" evidence="5 9">
    <location>
        <position position="427"/>
    </location>
    <ligand>
        <name>Zn(2+)</name>
        <dbReference type="ChEBI" id="CHEBI:29105"/>
    </ligand>
</feature>
<protein>
    <recommendedName>
        <fullName evidence="5">Histidinol dehydrogenase</fullName>
        <shortName evidence="5">HDH</shortName>
        <ecNumber evidence="5">1.1.1.23</ecNumber>
    </recommendedName>
</protein>
<comment type="similarity">
    <text evidence="1 5 6 10">Belongs to the histidinol dehydrogenase family.</text>
</comment>
<dbReference type="STRING" id="1357400.HMPREF2086_01079"/>
<name>V8C8C7_9HELI</name>
<evidence type="ECO:0000256" key="8">
    <source>
        <dbReference type="PIRSR" id="PIRSR000099-3"/>
    </source>
</evidence>
<evidence type="ECO:0000313" key="12">
    <source>
        <dbReference type="Proteomes" id="UP000018731"/>
    </source>
</evidence>
<dbReference type="SUPFAM" id="SSF53720">
    <property type="entry name" value="ALDH-like"/>
    <property type="match status" value="1"/>
</dbReference>
<feature type="binding site" evidence="5 9">
    <location>
        <position position="368"/>
    </location>
    <ligand>
        <name>Zn(2+)</name>
        <dbReference type="ChEBI" id="CHEBI:29105"/>
    </ligand>
</feature>
<dbReference type="Proteomes" id="UP000018731">
    <property type="component" value="Unassembled WGS sequence"/>
</dbReference>
<keyword evidence="4 5" id="KW-0560">Oxidoreductase</keyword>
<dbReference type="PANTHER" id="PTHR21256:SF2">
    <property type="entry name" value="HISTIDINE BIOSYNTHESIS TRIFUNCTIONAL PROTEIN"/>
    <property type="match status" value="1"/>
</dbReference>
<keyword evidence="12" id="KW-1185">Reference proteome</keyword>
<comment type="catalytic activity">
    <reaction evidence="5">
        <text>L-histidinol + 2 NAD(+) + H2O = L-histidine + 2 NADH + 3 H(+)</text>
        <dbReference type="Rhea" id="RHEA:20641"/>
        <dbReference type="ChEBI" id="CHEBI:15377"/>
        <dbReference type="ChEBI" id="CHEBI:15378"/>
        <dbReference type="ChEBI" id="CHEBI:57540"/>
        <dbReference type="ChEBI" id="CHEBI:57595"/>
        <dbReference type="ChEBI" id="CHEBI:57699"/>
        <dbReference type="ChEBI" id="CHEBI:57945"/>
        <dbReference type="EC" id="1.1.1.23"/>
    </reaction>
</comment>
<feature type="binding site" evidence="5 9">
    <location>
        <position position="269"/>
    </location>
    <ligand>
        <name>Zn(2+)</name>
        <dbReference type="ChEBI" id="CHEBI:29105"/>
    </ligand>
</feature>
<feature type="binding site" evidence="5 8">
    <location>
        <position position="427"/>
    </location>
    <ligand>
        <name>substrate</name>
    </ligand>
</feature>
<evidence type="ECO:0000256" key="10">
    <source>
        <dbReference type="RuleBase" id="RU004175"/>
    </source>
</evidence>
<keyword evidence="5" id="KW-0028">Amino-acid biosynthesis</keyword>
<feature type="binding site" evidence="5 9">
    <location>
        <position position="266"/>
    </location>
    <ligand>
        <name>Zn(2+)</name>
        <dbReference type="ChEBI" id="CHEBI:29105"/>
    </ligand>
</feature>
<dbReference type="GO" id="GO:0005829">
    <property type="term" value="C:cytosol"/>
    <property type="evidence" value="ECO:0007669"/>
    <property type="project" value="TreeGrafter"/>
</dbReference>
<feature type="binding site" evidence="5 8">
    <location>
        <position position="335"/>
    </location>
    <ligand>
        <name>substrate</name>
    </ligand>
</feature>
<feature type="binding site" evidence="5 8">
    <location>
        <position position="422"/>
    </location>
    <ligand>
        <name>substrate</name>
    </ligand>
</feature>
<feature type="binding site" evidence="5 8">
    <location>
        <position position="244"/>
    </location>
    <ligand>
        <name>substrate</name>
    </ligand>
</feature>
<evidence type="ECO:0000256" key="9">
    <source>
        <dbReference type="PIRSR" id="PIRSR000099-4"/>
    </source>
</evidence>
<keyword evidence="5" id="KW-0368">Histidine biosynthesis</keyword>
<dbReference type="PANTHER" id="PTHR21256">
    <property type="entry name" value="HISTIDINOL DEHYDROGENASE HDH"/>
    <property type="match status" value="1"/>
</dbReference>
<comment type="caution">
    <text evidence="5">Lacks conserved residue(s) required for the propagation of feature annotation.</text>
</comment>
<dbReference type="GO" id="GO:0051287">
    <property type="term" value="F:NAD binding"/>
    <property type="evidence" value="ECO:0007669"/>
    <property type="project" value="InterPro"/>
</dbReference>
<feature type="binding site" evidence="5 8">
    <location>
        <position position="368"/>
    </location>
    <ligand>
        <name>substrate</name>
    </ligand>
</feature>
<dbReference type="InterPro" id="IPR016161">
    <property type="entry name" value="Ald_DH/histidinol_DH"/>
</dbReference>
<dbReference type="NCBIfam" id="TIGR00069">
    <property type="entry name" value="hisD"/>
    <property type="match status" value="1"/>
</dbReference>
<feature type="binding site" evidence="5 8">
    <location>
        <position position="269"/>
    </location>
    <ligand>
        <name>substrate</name>
    </ligand>
</feature>
<comment type="function">
    <text evidence="5">Catalyzes the sequential NAD-dependent oxidations of L-histidinol to L-histidinaldehyde and then to L-histidine.</text>
</comment>
<feature type="active site" description="Proton acceptor" evidence="5 7">
    <location>
        <position position="335"/>
    </location>
</feature>
<evidence type="ECO:0000313" key="11">
    <source>
        <dbReference type="EMBL" id="ETD23280.1"/>
    </source>
</evidence>
<reference evidence="11 12" key="1">
    <citation type="journal article" date="2014" name="Genome Announc.">
        <title>Draft genome sequences of six enterohepatic helicobacter species isolated from humans and one from rhesus macaques.</title>
        <authorList>
            <person name="Shen Z."/>
            <person name="Sheh A."/>
            <person name="Young S.K."/>
            <person name="Abouelliel A."/>
            <person name="Ward D.V."/>
            <person name="Earl A.M."/>
            <person name="Fox J.G."/>
        </authorList>
    </citation>
    <scope>NUCLEOTIDE SEQUENCE [LARGE SCALE GENOMIC DNA]</scope>
    <source>
        <strain evidence="11 12">MIT 99-5501</strain>
    </source>
</reference>
<sequence>MIKILNSSQKGFENEFEKILLRGSEDISEVIPKVESILREVRENGLSALLSQVERFDRWSPKSLEDLSISPSECKEAYDALDKDTKEALHIAYDRIYAFHSKEKRQSWLDFESNGSVLGAKYTPVERAGLYIPGGKASYPSSLLMNAIPAIVAGVESIFVCTPTPDMQTNALLLAALHICGIKEIYKVGGASAVGLMAFGVSKSQANPHIKKADVITGPGNIYVASAKKLVFGEVGIDMIAGPSEIAIIADSSANATYLAHDLLSQAEHDEMASSFLFVDDENLAKIVAEKVEAILDTLPKKHIAKSSIDNRGAIIICKDIAQCTHYCNALAPEHLELMVASPFELLPSVKNAGAIFLGTHTPEPIGDYLAGPNHTLPTGGSARFFSPLGVEHFMKKSSVIYFSKDAISTLGKPCAHLAHLEDLDAHAQAVLARMQITKI</sequence>
<dbReference type="RefSeq" id="WP_023927805.1">
    <property type="nucleotide sequence ID" value="NZ_KI669454.1"/>
</dbReference>
<organism evidence="11 12">
    <name type="scientific">Helicobacter macacae MIT 99-5501</name>
    <dbReference type="NCBI Taxonomy" id="1357400"/>
    <lineage>
        <taxon>Bacteria</taxon>
        <taxon>Pseudomonadati</taxon>
        <taxon>Campylobacterota</taxon>
        <taxon>Epsilonproteobacteria</taxon>
        <taxon>Campylobacterales</taxon>
        <taxon>Helicobacteraceae</taxon>
        <taxon>Helicobacter</taxon>
    </lineage>
</organism>
<keyword evidence="2 5" id="KW-0479">Metal-binding</keyword>
<comment type="caution">
    <text evidence="11">The sequence shown here is derived from an EMBL/GenBank/DDBJ whole genome shotgun (WGS) entry which is preliminary data.</text>
</comment>
<dbReference type="GO" id="GO:0000105">
    <property type="term" value="P:L-histidine biosynthetic process"/>
    <property type="evidence" value="ECO:0007669"/>
    <property type="project" value="UniProtKB-UniRule"/>
</dbReference>
<keyword evidence="3 5" id="KW-0862">Zinc</keyword>
<gene>
    <name evidence="5" type="primary">hisD</name>
    <name evidence="11" type="ORF">HMPREF2086_01079</name>
</gene>
<dbReference type="Pfam" id="PF00815">
    <property type="entry name" value="Histidinol_dh"/>
    <property type="match status" value="1"/>
</dbReference>
<evidence type="ECO:0000256" key="3">
    <source>
        <dbReference type="ARBA" id="ARBA00022833"/>
    </source>
</evidence>
<feature type="binding site" evidence="5 8">
    <location>
        <position position="266"/>
    </location>
    <ligand>
        <name>substrate</name>
    </ligand>
</feature>
<dbReference type="HOGENOM" id="CLU_006732_3_3_7"/>
<dbReference type="PRINTS" id="PR00083">
    <property type="entry name" value="HOLDHDRGNASE"/>
</dbReference>
<dbReference type="GO" id="GO:0008270">
    <property type="term" value="F:zinc ion binding"/>
    <property type="evidence" value="ECO:0007669"/>
    <property type="project" value="UniProtKB-UniRule"/>
</dbReference>
<evidence type="ECO:0000256" key="4">
    <source>
        <dbReference type="ARBA" id="ARBA00023002"/>
    </source>
</evidence>
<dbReference type="OrthoDB" id="9805269at2"/>
<evidence type="ECO:0000256" key="6">
    <source>
        <dbReference type="PIRNR" id="PIRNR000099"/>
    </source>
</evidence>
<dbReference type="Gene3D" id="3.40.50.1980">
    <property type="entry name" value="Nitrogenase molybdenum iron protein domain"/>
    <property type="match status" value="2"/>
</dbReference>